<keyword evidence="2 5" id="KW-0812">Transmembrane</keyword>
<dbReference type="GO" id="GO:0030416">
    <property type="term" value="P:methylamine metabolic process"/>
    <property type="evidence" value="ECO:0007669"/>
    <property type="project" value="InterPro"/>
</dbReference>
<protein>
    <recommendedName>
        <fullName evidence="6">Methylamine utilisation protein MauE domain-containing protein</fullName>
    </recommendedName>
</protein>
<accession>R9GXQ1</accession>
<evidence type="ECO:0000259" key="6">
    <source>
        <dbReference type="Pfam" id="PF07291"/>
    </source>
</evidence>
<sequence>MSKAVNLEKFHNEINNQPFNNVWTPYLTLGIPASELLLTVLVLWPKTRLIGFYGSFLLMATFTIYVALVTFNFYERIPCGCATAFEKLSWPQHLILNSFFMLIALTGIYMERKQRKNIHLFDAKSDAKGL</sequence>
<evidence type="ECO:0000256" key="3">
    <source>
        <dbReference type="ARBA" id="ARBA00022989"/>
    </source>
</evidence>
<name>R9GXQ1_9SPHI</name>
<feature type="transmembrane region" description="Helical" evidence="5">
    <location>
        <begin position="23"/>
        <end position="44"/>
    </location>
</feature>
<organism evidence="7 8">
    <name type="scientific">Arcticibacter svalbardensis MN12-7</name>
    <dbReference type="NCBI Taxonomy" id="1150600"/>
    <lineage>
        <taxon>Bacteria</taxon>
        <taxon>Pseudomonadati</taxon>
        <taxon>Bacteroidota</taxon>
        <taxon>Sphingobacteriia</taxon>
        <taxon>Sphingobacteriales</taxon>
        <taxon>Sphingobacteriaceae</taxon>
        <taxon>Arcticibacter</taxon>
    </lineage>
</organism>
<comment type="subcellular location">
    <subcellularLocation>
        <location evidence="1">Membrane</location>
        <topology evidence="1">Multi-pass membrane protein</topology>
    </subcellularLocation>
</comment>
<dbReference type="EMBL" id="AQPN01000020">
    <property type="protein sequence ID" value="EOR96275.1"/>
    <property type="molecule type" value="Genomic_DNA"/>
</dbReference>
<keyword evidence="3 5" id="KW-1133">Transmembrane helix</keyword>
<dbReference type="STRING" id="1150600.ADIARSV_0510"/>
<dbReference type="GO" id="GO:0016020">
    <property type="term" value="C:membrane"/>
    <property type="evidence" value="ECO:0007669"/>
    <property type="project" value="UniProtKB-SubCell"/>
</dbReference>
<dbReference type="eggNOG" id="ENOG50330T5">
    <property type="taxonomic scope" value="Bacteria"/>
</dbReference>
<keyword evidence="4 5" id="KW-0472">Membrane</keyword>
<dbReference type="Pfam" id="PF07291">
    <property type="entry name" value="MauE"/>
    <property type="match status" value="1"/>
</dbReference>
<feature type="transmembrane region" description="Helical" evidence="5">
    <location>
        <begin position="56"/>
        <end position="74"/>
    </location>
</feature>
<reference evidence="7 8" key="1">
    <citation type="journal article" date="2013" name="Genome Announc.">
        <title>Draft Genome Sequence of Arcticibacter svalbardensis Strain MN12-7T, a Member of the Family Sphingobacteriaceae Isolated from an Arctic Soil Sample.</title>
        <authorList>
            <person name="Shivaji S."/>
            <person name="Ara S."/>
            <person name="Prasad S."/>
            <person name="Manasa B.P."/>
            <person name="Begum Z."/>
            <person name="Singh A."/>
            <person name="Kumar Pinnaka A."/>
        </authorList>
    </citation>
    <scope>NUCLEOTIDE SEQUENCE [LARGE SCALE GENOMIC DNA]</scope>
    <source>
        <strain evidence="7 8">MN12-7</strain>
    </source>
</reference>
<feature type="transmembrane region" description="Helical" evidence="5">
    <location>
        <begin position="94"/>
        <end position="110"/>
    </location>
</feature>
<feature type="domain" description="Methylamine utilisation protein MauE" evidence="6">
    <location>
        <begin position="2"/>
        <end position="109"/>
    </location>
</feature>
<dbReference type="InterPro" id="IPR009908">
    <property type="entry name" value="Methylamine_util_MauE"/>
</dbReference>
<gene>
    <name evidence="7" type="ORF">ADIARSV_0510</name>
</gene>
<evidence type="ECO:0000313" key="7">
    <source>
        <dbReference type="EMBL" id="EOR96275.1"/>
    </source>
</evidence>
<evidence type="ECO:0000256" key="4">
    <source>
        <dbReference type="ARBA" id="ARBA00023136"/>
    </source>
</evidence>
<evidence type="ECO:0000256" key="2">
    <source>
        <dbReference type="ARBA" id="ARBA00022692"/>
    </source>
</evidence>
<evidence type="ECO:0000256" key="5">
    <source>
        <dbReference type="SAM" id="Phobius"/>
    </source>
</evidence>
<evidence type="ECO:0000313" key="8">
    <source>
        <dbReference type="Proteomes" id="UP000014174"/>
    </source>
</evidence>
<keyword evidence="8" id="KW-1185">Reference proteome</keyword>
<evidence type="ECO:0000256" key="1">
    <source>
        <dbReference type="ARBA" id="ARBA00004141"/>
    </source>
</evidence>
<dbReference type="AlphaFoldDB" id="R9GXQ1"/>
<proteinExistence type="predicted"/>
<dbReference type="Proteomes" id="UP000014174">
    <property type="component" value="Unassembled WGS sequence"/>
</dbReference>
<comment type="caution">
    <text evidence="7">The sequence shown here is derived from an EMBL/GenBank/DDBJ whole genome shotgun (WGS) entry which is preliminary data.</text>
</comment>